<feature type="domain" description="CheW-like" evidence="4">
    <location>
        <begin position="5"/>
        <end position="136"/>
    </location>
</feature>
<name>A0A0E9M2Z8_9BACT</name>
<evidence type="ECO:0000313" key="5">
    <source>
        <dbReference type="EMBL" id="GAO31776.1"/>
    </source>
</evidence>
<evidence type="ECO:0000256" key="3">
    <source>
        <dbReference type="ARBA" id="ARBA00022490"/>
    </source>
</evidence>
<dbReference type="EMBL" id="BAZW01000061">
    <property type="protein sequence ID" value="GAO31776.1"/>
    <property type="molecule type" value="Genomic_DNA"/>
</dbReference>
<dbReference type="OrthoDB" id="9787997at2"/>
<dbReference type="GO" id="GO:0006935">
    <property type="term" value="P:chemotaxis"/>
    <property type="evidence" value="ECO:0007669"/>
    <property type="project" value="InterPro"/>
</dbReference>
<dbReference type="Gene3D" id="2.40.50.180">
    <property type="entry name" value="CheA-289, Domain 4"/>
    <property type="match status" value="1"/>
</dbReference>
<keyword evidence="3" id="KW-0963">Cytoplasm</keyword>
<reference evidence="5 6" key="1">
    <citation type="journal article" date="2015" name="Microbes Environ.">
        <title>Distribution and evolution of nitrogen fixation genes in the phylum bacteroidetes.</title>
        <authorList>
            <person name="Inoue J."/>
            <person name="Oshima K."/>
            <person name="Suda W."/>
            <person name="Sakamoto M."/>
            <person name="Iino T."/>
            <person name="Noda S."/>
            <person name="Hongoh Y."/>
            <person name="Hattori M."/>
            <person name="Ohkuma M."/>
        </authorList>
    </citation>
    <scope>NUCLEOTIDE SEQUENCE [LARGE SCALE GENOMIC DNA]</scope>
    <source>
        <strain evidence="5">JCM 15548</strain>
    </source>
</reference>
<dbReference type="RefSeq" id="WP_083985224.1">
    <property type="nucleotide sequence ID" value="NZ_BAZW01000061.1"/>
</dbReference>
<accession>A0A0E9M2Z8</accession>
<dbReference type="InterPro" id="IPR002545">
    <property type="entry name" value="CheW-lke_dom"/>
</dbReference>
<dbReference type="InterPro" id="IPR036061">
    <property type="entry name" value="CheW-like_dom_sf"/>
</dbReference>
<dbReference type="InterPro" id="IPR039315">
    <property type="entry name" value="CheW"/>
</dbReference>
<comment type="caution">
    <text evidence="5">The sequence shown here is derived from an EMBL/GenBank/DDBJ whole genome shotgun (WGS) entry which is preliminary data.</text>
</comment>
<organism evidence="5 6">
    <name type="scientific">Geofilum rubicundum JCM 15548</name>
    <dbReference type="NCBI Taxonomy" id="1236989"/>
    <lineage>
        <taxon>Bacteria</taxon>
        <taxon>Pseudomonadati</taxon>
        <taxon>Bacteroidota</taxon>
        <taxon>Bacteroidia</taxon>
        <taxon>Marinilabiliales</taxon>
        <taxon>Marinilabiliaceae</taxon>
        <taxon>Geofilum</taxon>
    </lineage>
</organism>
<dbReference type="PANTHER" id="PTHR22617">
    <property type="entry name" value="CHEMOTAXIS SENSOR HISTIDINE KINASE-RELATED"/>
    <property type="match status" value="1"/>
</dbReference>
<evidence type="ECO:0000259" key="4">
    <source>
        <dbReference type="PROSITE" id="PS50851"/>
    </source>
</evidence>
<proteinExistence type="predicted"/>
<evidence type="ECO:0000313" key="6">
    <source>
        <dbReference type="Proteomes" id="UP000032900"/>
    </source>
</evidence>
<protein>
    <recommendedName>
        <fullName evidence="2">Chemotaxis protein CheW</fullName>
    </recommendedName>
</protein>
<dbReference type="Proteomes" id="UP000032900">
    <property type="component" value="Unassembled WGS sequence"/>
</dbReference>
<keyword evidence="6" id="KW-1185">Reference proteome</keyword>
<dbReference type="GO" id="GO:0007165">
    <property type="term" value="P:signal transduction"/>
    <property type="evidence" value="ECO:0007669"/>
    <property type="project" value="InterPro"/>
</dbReference>
<dbReference type="SMART" id="SM00260">
    <property type="entry name" value="CheW"/>
    <property type="match status" value="1"/>
</dbReference>
<dbReference type="STRING" id="1236989.JCM15548_14174"/>
<dbReference type="Pfam" id="PF01584">
    <property type="entry name" value="CheW"/>
    <property type="match status" value="1"/>
</dbReference>
<dbReference type="Gene3D" id="2.30.30.40">
    <property type="entry name" value="SH3 Domains"/>
    <property type="match status" value="1"/>
</dbReference>
<gene>
    <name evidence="5" type="ORF">JCM15548_14174</name>
</gene>
<dbReference type="PANTHER" id="PTHR22617:SF45">
    <property type="entry name" value="CHEMOTAXIS PROTEIN CHEW"/>
    <property type="match status" value="1"/>
</dbReference>
<evidence type="ECO:0000256" key="1">
    <source>
        <dbReference type="ARBA" id="ARBA00004496"/>
    </source>
</evidence>
<dbReference type="SUPFAM" id="SSF50341">
    <property type="entry name" value="CheW-like"/>
    <property type="match status" value="1"/>
</dbReference>
<evidence type="ECO:0000256" key="2">
    <source>
        <dbReference type="ARBA" id="ARBA00021483"/>
    </source>
</evidence>
<dbReference type="AlphaFoldDB" id="A0A0E9M2Z8"/>
<comment type="subcellular location">
    <subcellularLocation>
        <location evidence="1">Cytoplasm</location>
    </subcellularLocation>
</comment>
<dbReference type="PROSITE" id="PS50851">
    <property type="entry name" value="CHEW"/>
    <property type="match status" value="1"/>
</dbReference>
<dbReference type="GO" id="GO:0005829">
    <property type="term" value="C:cytosol"/>
    <property type="evidence" value="ECO:0007669"/>
    <property type="project" value="TreeGrafter"/>
</dbReference>
<sequence length="136" mass="15161">MSVTINSYLTFKVGEETFGVNVAKVMEIREYQQPQSLPQSLPFVAGVIAYNEEVIPLIDTGIKFGMKAITVNSATCMVVLQLVNDVLGKTYRVAILVDTVSDVLESDDASMKPITTIIVRIIFFRPTNRMINSYTY</sequence>